<sequence>MGVGFVSSLNKKWTVIFSDSVRIMLSCQLTNELNIFDMFVHIYLCSVVADMTLQNMLVCILSIPKLQASHSELLLLHMRLSLFRSCKLECFSTKFQ</sequence>
<name>A0ACB9MGN2_BAUVA</name>
<evidence type="ECO:0000313" key="1">
    <source>
        <dbReference type="EMBL" id="KAI4323338.1"/>
    </source>
</evidence>
<dbReference type="EMBL" id="CM039434">
    <property type="protein sequence ID" value="KAI4323338.1"/>
    <property type="molecule type" value="Genomic_DNA"/>
</dbReference>
<accession>A0ACB9MGN2</accession>
<comment type="caution">
    <text evidence="1">The sequence shown here is derived from an EMBL/GenBank/DDBJ whole genome shotgun (WGS) entry which is preliminary data.</text>
</comment>
<protein>
    <submittedName>
        <fullName evidence="1">Uncharacterized protein</fullName>
    </submittedName>
</protein>
<organism evidence="1 2">
    <name type="scientific">Bauhinia variegata</name>
    <name type="common">Purple orchid tree</name>
    <name type="synonym">Phanera variegata</name>
    <dbReference type="NCBI Taxonomy" id="167791"/>
    <lineage>
        <taxon>Eukaryota</taxon>
        <taxon>Viridiplantae</taxon>
        <taxon>Streptophyta</taxon>
        <taxon>Embryophyta</taxon>
        <taxon>Tracheophyta</taxon>
        <taxon>Spermatophyta</taxon>
        <taxon>Magnoliopsida</taxon>
        <taxon>eudicotyledons</taxon>
        <taxon>Gunneridae</taxon>
        <taxon>Pentapetalae</taxon>
        <taxon>rosids</taxon>
        <taxon>fabids</taxon>
        <taxon>Fabales</taxon>
        <taxon>Fabaceae</taxon>
        <taxon>Cercidoideae</taxon>
        <taxon>Cercideae</taxon>
        <taxon>Bauhiniinae</taxon>
        <taxon>Bauhinia</taxon>
    </lineage>
</organism>
<proteinExistence type="predicted"/>
<evidence type="ECO:0000313" key="2">
    <source>
        <dbReference type="Proteomes" id="UP000828941"/>
    </source>
</evidence>
<reference evidence="1 2" key="1">
    <citation type="journal article" date="2022" name="DNA Res.">
        <title>Chromosomal-level genome assembly of the orchid tree Bauhinia variegata (Leguminosae; Cercidoideae) supports the allotetraploid origin hypothesis of Bauhinia.</title>
        <authorList>
            <person name="Zhong Y."/>
            <person name="Chen Y."/>
            <person name="Zheng D."/>
            <person name="Pang J."/>
            <person name="Liu Y."/>
            <person name="Luo S."/>
            <person name="Meng S."/>
            <person name="Qian L."/>
            <person name="Wei D."/>
            <person name="Dai S."/>
            <person name="Zhou R."/>
        </authorList>
    </citation>
    <scope>NUCLEOTIDE SEQUENCE [LARGE SCALE GENOMIC DNA]</scope>
    <source>
        <strain evidence="1">BV-YZ2020</strain>
    </source>
</reference>
<keyword evidence="2" id="KW-1185">Reference proteome</keyword>
<gene>
    <name evidence="1" type="ORF">L6164_022952</name>
</gene>
<dbReference type="Proteomes" id="UP000828941">
    <property type="component" value="Chromosome 9"/>
</dbReference>